<name>A0A0G4PEU6_PENC3</name>
<proteinExistence type="predicted"/>
<sequence>MDQKRNVPSGLYEGSSLKTSLGAAFPHRPWNLLYNAFHTQNDLAPRYPDDISLLMKTIYGLKQSPRERYTFKTFKQWSMASQ</sequence>
<gene>
    <name evidence="1" type="ORF">PCAMFM013_S013g000082</name>
</gene>
<reference evidence="1 2" key="1">
    <citation type="journal article" date="2014" name="Nat. Commun.">
        <title>Multiple recent horizontal transfers of a large genomic region in cheese making fungi.</title>
        <authorList>
            <person name="Cheeseman K."/>
            <person name="Ropars J."/>
            <person name="Renault P."/>
            <person name="Dupont J."/>
            <person name="Gouzy J."/>
            <person name="Branca A."/>
            <person name="Abraham A.L."/>
            <person name="Ceppi M."/>
            <person name="Conseiller E."/>
            <person name="Debuchy R."/>
            <person name="Malagnac F."/>
            <person name="Goarin A."/>
            <person name="Silar P."/>
            <person name="Lacoste S."/>
            <person name="Sallet E."/>
            <person name="Bensimon A."/>
            <person name="Giraud T."/>
            <person name="Brygoo Y."/>
        </authorList>
    </citation>
    <scope>NUCLEOTIDE SEQUENCE [LARGE SCALE GENOMIC DNA]</scope>
    <source>
        <strain evidence="2">FM 013</strain>
    </source>
</reference>
<keyword evidence="2" id="KW-1185">Reference proteome</keyword>
<dbReference type="Proteomes" id="UP000053732">
    <property type="component" value="Unassembled WGS sequence"/>
</dbReference>
<evidence type="ECO:0000313" key="1">
    <source>
        <dbReference type="EMBL" id="CRL24839.1"/>
    </source>
</evidence>
<dbReference type="EMBL" id="HG793146">
    <property type="protein sequence ID" value="CRL24839.1"/>
    <property type="molecule type" value="Genomic_DNA"/>
</dbReference>
<protein>
    <submittedName>
        <fullName evidence="1">Str. FM013</fullName>
    </submittedName>
</protein>
<dbReference type="AlphaFoldDB" id="A0A0G4PEU6"/>
<organism evidence="1 2">
    <name type="scientific">Penicillium camemberti (strain FM 013)</name>
    <dbReference type="NCBI Taxonomy" id="1429867"/>
    <lineage>
        <taxon>Eukaryota</taxon>
        <taxon>Fungi</taxon>
        <taxon>Dikarya</taxon>
        <taxon>Ascomycota</taxon>
        <taxon>Pezizomycotina</taxon>
        <taxon>Eurotiomycetes</taxon>
        <taxon>Eurotiomycetidae</taxon>
        <taxon>Eurotiales</taxon>
        <taxon>Aspergillaceae</taxon>
        <taxon>Penicillium</taxon>
    </lineage>
</organism>
<accession>A0A0G4PEU6</accession>
<evidence type="ECO:0000313" key="2">
    <source>
        <dbReference type="Proteomes" id="UP000053732"/>
    </source>
</evidence>